<evidence type="ECO:0000256" key="5">
    <source>
        <dbReference type="ARBA" id="ARBA00023033"/>
    </source>
</evidence>
<dbReference type="Gene3D" id="3.50.50.60">
    <property type="entry name" value="FAD/NAD(P)-binding domain"/>
    <property type="match status" value="1"/>
</dbReference>
<gene>
    <name evidence="7" type="ORF">FSPOR_8555</name>
</gene>
<evidence type="ECO:0000313" key="7">
    <source>
        <dbReference type="EMBL" id="RGP63502.1"/>
    </source>
</evidence>
<keyword evidence="3" id="KW-0274">FAD</keyword>
<feature type="domain" description="FAD-binding" evidence="6">
    <location>
        <begin position="12"/>
        <end position="367"/>
    </location>
</feature>
<dbReference type="SUPFAM" id="SSF54373">
    <property type="entry name" value="FAD-linked reductases, C-terminal domain"/>
    <property type="match status" value="1"/>
</dbReference>
<evidence type="ECO:0000256" key="4">
    <source>
        <dbReference type="ARBA" id="ARBA00023002"/>
    </source>
</evidence>
<evidence type="ECO:0000259" key="6">
    <source>
        <dbReference type="Pfam" id="PF01494"/>
    </source>
</evidence>
<dbReference type="AlphaFoldDB" id="A0A395RUI3"/>
<dbReference type="PANTHER" id="PTHR13789:SF172">
    <property type="entry name" value="HYDROXYLASE, PUTATIVE (AFU_ORTHOLOGUE AFUA_1G12410)-RELATED"/>
    <property type="match status" value="1"/>
</dbReference>
<dbReference type="InterPro" id="IPR036188">
    <property type="entry name" value="FAD/NAD-bd_sf"/>
</dbReference>
<name>A0A395RUI3_FUSSP</name>
<accession>A0A395RUI3</accession>
<dbReference type="InterPro" id="IPR002938">
    <property type="entry name" value="FAD-bd"/>
</dbReference>
<keyword evidence="8" id="KW-1185">Reference proteome</keyword>
<dbReference type="SUPFAM" id="SSF51905">
    <property type="entry name" value="FAD/NAD(P)-binding domain"/>
    <property type="match status" value="1"/>
</dbReference>
<reference evidence="7 8" key="1">
    <citation type="journal article" date="2018" name="PLoS Pathog.">
        <title>Evolution of structural diversity of trichothecenes, a family of toxins produced by plant pathogenic and entomopathogenic fungi.</title>
        <authorList>
            <person name="Proctor R.H."/>
            <person name="McCormick S.P."/>
            <person name="Kim H.S."/>
            <person name="Cardoza R.E."/>
            <person name="Stanley A.M."/>
            <person name="Lindo L."/>
            <person name="Kelly A."/>
            <person name="Brown D.W."/>
            <person name="Lee T."/>
            <person name="Vaughan M.M."/>
            <person name="Alexander N.J."/>
            <person name="Busman M."/>
            <person name="Gutierrez S."/>
        </authorList>
    </citation>
    <scope>NUCLEOTIDE SEQUENCE [LARGE SCALE GENOMIC DNA]</scope>
    <source>
        <strain evidence="7 8">NRRL 3299</strain>
    </source>
</reference>
<dbReference type="InterPro" id="IPR050493">
    <property type="entry name" value="FAD-dep_Monooxygenase_BioMet"/>
</dbReference>
<evidence type="ECO:0000256" key="1">
    <source>
        <dbReference type="ARBA" id="ARBA00007992"/>
    </source>
</evidence>
<comment type="similarity">
    <text evidence="1">Belongs to the paxM FAD-dependent monooxygenase family.</text>
</comment>
<keyword evidence="2" id="KW-0285">Flavoprotein</keyword>
<dbReference type="PRINTS" id="PR00420">
    <property type="entry name" value="RNGMNOXGNASE"/>
</dbReference>
<protein>
    <submittedName>
        <fullName evidence="7">Salicylate hydroxylase</fullName>
    </submittedName>
</protein>
<sequence length="456" mass="50738">MGSSPSPTWQQLNVAIIGGGIGGLSSAIALRRAGHKVTIYERAEFAGEAGASLSCAANGTRWLNEWKVNLVKGDGVVLQRLISRDWTTGKTLSLYELDDYKERWGHVYYMFQRQCMHDMLKEAALGDGEGQPANLFVNYKCRHIDTHTGLVEFENGMTAKHDLVIGADGIGSTVRGILGIRPERRPAKSSCLHANVRTEDAVAAGLVDLSKDQALQFWGGQGEIWDKIVLSPCRGGKVLSYYCFFPREKGDYVNQTWREEEKPVEELLAPFPSLDPQVRGHLALGKDIHPWRLWVHEPYPYIAKDAVCLVGDAAHPMMPHQSQAACMAIEDAAALGILFSEKYFTGSVSETLSLYQAVRLQRVTKVQAAAQRASENINERIGFSSNVNNPVYKVKSEQNKLTIEEMNGYNMHMHILELVCKKMGQPFQHQYIRGLPIGLKLTNGFVVGSEDWVCDE</sequence>
<keyword evidence="5" id="KW-0503">Monooxygenase</keyword>
<evidence type="ECO:0000313" key="8">
    <source>
        <dbReference type="Proteomes" id="UP000266152"/>
    </source>
</evidence>
<keyword evidence="4" id="KW-0560">Oxidoreductase</keyword>
<dbReference type="GO" id="GO:0004497">
    <property type="term" value="F:monooxygenase activity"/>
    <property type="evidence" value="ECO:0007669"/>
    <property type="project" value="UniProtKB-KW"/>
</dbReference>
<dbReference type="Proteomes" id="UP000266152">
    <property type="component" value="Unassembled WGS sequence"/>
</dbReference>
<evidence type="ECO:0000256" key="3">
    <source>
        <dbReference type="ARBA" id="ARBA00022827"/>
    </source>
</evidence>
<dbReference type="GO" id="GO:0071949">
    <property type="term" value="F:FAD binding"/>
    <property type="evidence" value="ECO:0007669"/>
    <property type="project" value="InterPro"/>
</dbReference>
<evidence type="ECO:0000256" key="2">
    <source>
        <dbReference type="ARBA" id="ARBA00022630"/>
    </source>
</evidence>
<dbReference type="PANTHER" id="PTHR13789">
    <property type="entry name" value="MONOOXYGENASE"/>
    <property type="match status" value="1"/>
</dbReference>
<dbReference type="EMBL" id="PXOF01000129">
    <property type="protein sequence ID" value="RGP63502.1"/>
    <property type="molecule type" value="Genomic_DNA"/>
</dbReference>
<comment type="caution">
    <text evidence="7">The sequence shown here is derived from an EMBL/GenBank/DDBJ whole genome shotgun (WGS) entry which is preliminary data.</text>
</comment>
<proteinExistence type="inferred from homology"/>
<organism evidence="7 8">
    <name type="scientific">Fusarium sporotrichioides</name>
    <dbReference type="NCBI Taxonomy" id="5514"/>
    <lineage>
        <taxon>Eukaryota</taxon>
        <taxon>Fungi</taxon>
        <taxon>Dikarya</taxon>
        <taxon>Ascomycota</taxon>
        <taxon>Pezizomycotina</taxon>
        <taxon>Sordariomycetes</taxon>
        <taxon>Hypocreomycetidae</taxon>
        <taxon>Hypocreales</taxon>
        <taxon>Nectriaceae</taxon>
        <taxon>Fusarium</taxon>
    </lineage>
</organism>
<dbReference type="STRING" id="5514.A0A395RUI3"/>
<dbReference type="Pfam" id="PF01494">
    <property type="entry name" value="FAD_binding_3"/>
    <property type="match status" value="1"/>
</dbReference>